<organism evidence="5 6">
    <name type="scientific">Rhodococcus olei</name>
    <dbReference type="NCBI Taxonomy" id="2161675"/>
    <lineage>
        <taxon>Bacteria</taxon>
        <taxon>Bacillati</taxon>
        <taxon>Actinomycetota</taxon>
        <taxon>Actinomycetes</taxon>
        <taxon>Mycobacteriales</taxon>
        <taxon>Nocardiaceae</taxon>
        <taxon>Rhodococcus</taxon>
    </lineage>
</organism>
<evidence type="ECO:0000259" key="4">
    <source>
        <dbReference type="Pfam" id="PF01425"/>
    </source>
</evidence>
<name>A0ABP8P027_9NOCA</name>
<feature type="domain" description="Amidase" evidence="4">
    <location>
        <begin position="51"/>
        <end position="469"/>
    </location>
</feature>
<gene>
    <name evidence="5" type="ORF">GCM10023094_23330</name>
</gene>
<sequence>MSVDTGQQPVRAGDATRNGAFENVGSECAWPSLEECARSIAAGETTSVAMVGRSLDLIDASQPTLNAFRVVRRAAALAEAADADRRIAAGERLPLLGVPIAVKDDVDVTGEPTAFGCPGDFPAKTADSEVVRRLRAAGAVIVGKTNSPELGQWPLTGGSFGHTRNPWARGRTPGGSSGGSAAAVAAGLVPAALGSDGAGSVRIPASWTNLVGIKPQRGRISTWPDPEAFHGITVIGPLARTVSDAALLFDLVAGPHDGDLHTPRPVTVRDAVDRTPGPLRIALSLKLPFTATPTALHPEMLDAVGGVAHTLRRLGHDVTLADPEYGILLGANFLPRSMAGLELWRRRVPNPEALDPRTLSNARTGRLLGGLPLRAARAAEPRIRRRIGAIFNEFDVILAPTTATPPPPVDAIDGTGHVATDKVITAACPYTWPWNVLGWPAVNVPAGFTASGLPRGVQLMGDESTEPLLVSLAAQLEREVRWDDARPVRWW</sequence>
<accession>A0ABP8P027</accession>
<dbReference type="PROSITE" id="PS00571">
    <property type="entry name" value="AMIDASES"/>
    <property type="match status" value="1"/>
</dbReference>
<reference evidence="6" key="1">
    <citation type="journal article" date="2019" name="Int. J. Syst. Evol. Microbiol.">
        <title>The Global Catalogue of Microorganisms (GCM) 10K type strain sequencing project: providing services to taxonomists for standard genome sequencing and annotation.</title>
        <authorList>
            <consortium name="The Broad Institute Genomics Platform"/>
            <consortium name="The Broad Institute Genome Sequencing Center for Infectious Disease"/>
            <person name="Wu L."/>
            <person name="Ma J."/>
        </authorList>
    </citation>
    <scope>NUCLEOTIDE SEQUENCE [LARGE SCALE GENOMIC DNA]</scope>
    <source>
        <strain evidence="6">JCM 32206</strain>
    </source>
</reference>
<dbReference type="Gene3D" id="3.90.1300.10">
    <property type="entry name" value="Amidase signature (AS) domain"/>
    <property type="match status" value="1"/>
</dbReference>
<comment type="caution">
    <text evidence="5">The sequence shown here is derived from an EMBL/GenBank/DDBJ whole genome shotgun (WGS) entry which is preliminary data.</text>
</comment>
<dbReference type="NCBIfam" id="NF004717">
    <property type="entry name" value="PRK06061.1"/>
    <property type="match status" value="1"/>
</dbReference>
<dbReference type="PANTHER" id="PTHR11895">
    <property type="entry name" value="TRANSAMIDASE"/>
    <property type="match status" value="1"/>
</dbReference>
<dbReference type="InterPro" id="IPR036928">
    <property type="entry name" value="AS_sf"/>
</dbReference>
<proteinExistence type="inferred from homology"/>
<keyword evidence="6" id="KW-1185">Reference proteome</keyword>
<comment type="catalytic activity">
    <reaction evidence="1">
        <text>a monocarboxylic acid amide + H2O = a monocarboxylate + NH4(+)</text>
        <dbReference type="Rhea" id="RHEA:12020"/>
        <dbReference type="ChEBI" id="CHEBI:15377"/>
        <dbReference type="ChEBI" id="CHEBI:28938"/>
        <dbReference type="ChEBI" id="CHEBI:35757"/>
        <dbReference type="ChEBI" id="CHEBI:83628"/>
        <dbReference type="EC" id="3.5.1.4"/>
    </reaction>
</comment>
<dbReference type="InterPro" id="IPR020556">
    <property type="entry name" value="Amidase_CS"/>
</dbReference>
<evidence type="ECO:0000256" key="2">
    <source>
        <dbReference type="ARBA" id="ARBA00009199"/>
    </source>
</evidence>
<dbReference type="RefSeq" id="WP_345344933.1">
    <property type="nucleotide sequence ID" value="NZ_BAABFB010000038.1"/>
</dbReference>
<protein>
    <recommendedName>
        <fullName evidence="3">amidase</fullName>
        <ecNumber evidence="3">3.5.1.4</ecNumber>
    </recommendedName>
</protein>
<dbReference type="SUPFAM" id="SSF75304">
    <property type="entry name" value="Amidase signature (AS) enzymes"/>
    <property type="match status" value="1"/>
</dbReference>
<dbReference type="EMBL" id="BAABFB010000038">
    <property type="protein sequence ID" value="GAA4478966.1"/>
    <property type="molecule type" value="Genomic_DNA"/>
</dbReference>
<dbReference type="InterPro" id="IPR000120">
    <property type="entry name" value="Amidase"/>
</dbReference>
<evidence type="ECO:0000256" key="1">
    <source>
        <dbReference type="ARBA" id="ARBA00001311"/>
    </source>
</evidence>
<dbReference type="Pfam" id="PF01425">
    <property type="entry name" value="Amidase"/>
    <property type="match status" value="1"/>
</dbReference>
<dbReference type="InterPro" id="IPR023631">
    <property type="entry name" value="Amidase_dom"/>
</dbReference>
<dbReference type="PANTHER" id="PTHR11895:SF7">
    <property type="entry name" value="GLUTAMYL-TRNA(GLN) AMIDOTRANSFERASE SUBUNIT A, MITOCHONDRIAL"/>
    <property type="match status" value="1"/>
</dbReference>
<evidence type="ECO:0000313" key="5">
    <source>
        <dbReference type="EMBL" id="GAA4478966.1"/>
    </source>
</evidence>
<evidence type="ECO:0000313" key="6">
    <source>
        <dbReference type="Proteomes" id="UP001501183"/>
    </source>
</evidence>
<dbReference type="Proteomes" id="UP001501183">
    <property type="component" value="Unassembled WGS sequence"/>
</dbReference>
<evidence type="ECO:0000256" key="3">
    <source>
        <dbReference type="ARBA" id="ARBA00012922"/>
    </source>
</evidence>
<comment type="similarity">
    <text evidence="2">Belongs to the amidase family.</text>
</comment>
<dbReference type="EC" id="3.5.1.4" evidence="3"/>